<dbReference type="InterPro" id="IPR032823">
    <property type="entry name" value="BCA_ABC_TP_C"/>
</dbReference>
<evidence type="ECO:0000313" key="5">
    <source>
        <dbReference type="EMBL" id="KJL34795.1"/>
    </source>
</evidence>
<dbReference type="GO" id="GO:0005524">
    <property type="term" value="F:ATP binding"/>
    <property type="evidence" value="ECO:0007669"/>
    <property type="project" value="UniProtKB-KW"/>
</dbReference>
<comment type="caution">
    <text evidence="5">The sequence shown here is derived from an EMBL/GenBank/DDBJ whole genome shotgun (WGS) entry which is preliminary data.</text>
</comment>
<evidence type="ECO:0000256" key="2">
    <source>
        <dbReference type="ARBA" id="ARBA00022741"/>
    </source>
</evidence>
<dbReference type="SMART" id="SM00382">
    <property type="entry name" value="AAA"/>
    <property type="match status" value="1"/>
</dbReference>
<feature type="domain" description="ABC transporter" evidence="4">
    <location>
        <begin position="4"/>
        <end position="231"/>
    </location>
</feature>
<dbReference type="EMBL" id="JYIY01000080">
    <property type="protein sequence ID" value="KJL35120.1"/>
    <property type="molecule type" value="Genomic_DNA"/>
</dbReference>
<evidence type="ECO:0000259" key="4">
    <source>
        <dbReference type="PROSITE" id="PS50893"/>
    </source>
</evidence>
<dbReference type="InterPro" id="IPR051120">
    <property type="entry name" value="ABC_AA/LPS_Transport"/>
</dbReference>
<proteinExistence type="predicted"/>
<keyword evidence="7" id="KW-1185">Reference proteome</keyword>
<keyword evidence="1" id="KW-0813">Transport</keyword>
<dbReference type="RefSeq" id="WP_045248586.1">
    <property type="nucleotide sequence ID" value="NZ_JBOFAV010000013.1"/>
</dbReference>
<gene>
    <name evidence="5" type="primary">lptB_3</name>
    <name evidence="6" type="synonym">lptB_4</name>
    <name evidence="5" type="ORF">RR49_02683</name>
    <name evidence="6" type="ORF">RR49_03018</name>
</gene>
<keyword evidence="5" id="KW-0378">Hydrolase</keyword>
<organism evidence="5 7">
    <name type="scientific">Microbacterium ginsengisoli</name>
    <dbReference type="NCBI Taxonomy" id="400772"/>
    <lineage>
        <taxon>Bacteria</taxon>
        <taxon>Bacillati</taxon>
        <taxon>Actinomycetota</taxon>
        <taxon>Actinomycetes</taxon>
        <taxon>Micrococcales</taxon>
        <taxon>Microbacteriaceae</taxon>
        <taxon>Microbacterium</taxon>
    </lineage>
</organism>
<dbReference type="Pfam" id="PF00005">
    <property type="entry name" value="ABC_tran"/>
    <property type="match status" value="1"/>
</dbReference>
<evidence type="ECO:0000256" key="3">
    <source>
        <dbReference type="ARBA" id="ARBA00022840"/>
    </source>
</evidence>
<dbReference type="GO" id="GO:0005886">
    <property type="term" value="C:plasma membrane"/>
    <property type="evidence" value="ECO:0007669"/>
    <property type="project" value="TreeGrafter"/>
</dbReference>
<evidence type="ECO:0000313" key="6">
    <source>
        <dbReference type="EMBL" id="KJL35120.1"/>
    </source>
</evidence>
<dbReference type="SUPFAM" id="SSF52540">
    <property type="entry name" value="P-loop containing nucleoside triphosphate hydrolases"/>
    <property type="match status" value="1"/>
</dbReference>
<evidence type="ECO:0000256" key="1">
    <source>
        <dbReference type="ARBA" id="ARBA00022448"/>
    </source>
</evidence>
<sequence length="236" mass="25126">MSRLVIDRVTVRYGGVTPLDAVSLEFEDGVCGIIGPNGAGKTTTFNVLSGFAIPAEGSVHLDGESLLAVPRHRRARWGLRRSFQQEQVIRSLTVRENLLLAAENSGATRASVDAALDYVGLDGRDRLGSDLTILERRLVEIARCVVGEPRLVLLDEPAAGLDPAESEMLLGVITGIPATTGALVLLVDHDMDLVRAACATVAVLDFGRRIAAGSTAEVLTSPDVRKAYLGIEEEKA</sequence>
<dbReference type="GO" id="GO:0016887">
    <property type="term" value="F:ATP hydrolysis activity"/>
    <property type="evidence" value="ECO:0007669"/>
    <property type="project" value="InterPro"/>
</dbReference>
<dbReference type="Proteomes" id="UP000033451">
    <property type="component" value="Unassembled WGS sequence"/>
</dbReference>
<dbReference type="InterPro" id="IPR027417">
    <property type="entry name" value="P-loop_NTPase"/>
</dbReference>
<dbReference type="EMBL" id="JYIY01000080">
    <property type="protein sequence ID" value="KJL34795.1"/>
    <property type="molecule type" value="Genomic_DNA"/>
</dbReference>
<dbReference type="InterPro" id="IPR003439">
    <property type="entry name" value="ABC_transporter-like_ATP-bd"/>
</dbReference>
<dbReference type="OrthoDB" id="9805514at2"/>
<keyword evidence="3 5" id="KW-0067">ATP-binding</keyword>
<name>A0A0F0LRB2_9MICO</name>
<reference evidence="5 7" key="1">
    <citation type="submission" date="2015-02" db="EMBL/GenBank/DDBJ databases">
        <title>Draft genome sequences of ten Microbacterium spp. with emphasis on heavy metal contaminated environments.</title>
        <authorList>
            <person name="Corretto E."/>
        </authorList>
    </citation>
    <scope>NUCLEOTIDE SEQUENCE [LARGE SCALE GENOMIC DNA]</scope>
    <source>
        <strain evidence="5 7">DSM 18659</strain>
    </source>
</reference>
<dbReference type="AlphaFoldDB" id="A0A0F0LRB2"/>
<dbReference type="InterPro" id="IPR003593">
    <property type="entry name" value="AAA+_ATPase"/>
</dbReference>
<dbReference type="EC" id="3.6.3.-" evidence="5"/>
<evidence type="ECO:0000313" key="7">
    <source>
        <dbReference type="Proteomes" id="UP000033451"/>
    </source>
</evidence>
<dbReference type="Gene3D" id="3.40.50.300">
    <property type="entry name" value="P-loop containing nucleotide triphosphate hydrolases"/>
    <property type="match status" value="1"/>
</dbReference>
<dbReference type="Pfam" id="PF12399">
    <property type="entry name" value="BCA_ABC_TP_C"/>
    <property type="match status" value="1"/>
</dbReference>
<dbReference type="PROSITE" id="PS50893">
    <property type="entry name" value="ABC_TRANSPORTER_2"/>
    <property type="match status" value="1"/>
</dbReference>
<dbReference type="PATRIC" id="fig|400772.4.peg.2696"/>
<protein>
    <submittedName>
        <fullName evidence="5">Lipopolysaccharide export system ATP-binding protein LptB</fullName>
        <ecNumber evidence="5">3.6.3.-</ecNumber>
    </submittedName>
</protein>
<accession>A0A0F0LRB2</accession>
<dbReference type="PANTHER" id="PTHR45772:SF1">
    <property type="entry name" value="ABC TRANSPORTER ATP-BINDING PROTEIN"/>
    <property type="match status" value="1"/>
</dbReference>
<keyword evidence="2" id="KW-0547">Nucleotide-binding</keyword>
<dbReference type="STRING" id="400772.RR49_02683"/>
<dbReference type="PANTHER" id="PTHR45772">
    <property type="entry name" value="CONSERVED COMPONENT OF ABC TRANSPORTER FOR NATURAL AMINO ACIDS-RELATED"/>
    <property type="match status" value="1"/>
</dbReference>